<evidence type="ECO:0000256" key="6">
    <source>
        <dbReference type="RuleBase" id="RU368066"/>
    </source>
</evidence>
<comment type="function">
    <text evidence="6">Choline transporter.</text>
</comment>
<evidence type="ECO:0000313" key="9">
    <source>
        <dbReference type="Proteomes" id="UP001497522"/>
    </source>
</evidence>
<dbReference type="Proteomes" id="UP001497522">
    <property type="component" value="Chromosome 5"/>
</dbReference>
<feature type="transmembrane region" description="Helical" evidence="6">
    <location>
        <begin position="456"/>
        <end position="479"/>
    </location>
</feature>
<name>A0ABP1BMZ9_9BRYO</name>
<feature type="transmembrane region" description="Helical" evidence="6">
    <location>
        <begin position="388"/>
        <end position="409"/>
    </location>
</feature>
<keyword evidence="9" id="KW-1185">Reference proteome</keyword>
<dbReference type="Pfam" id="PF04515">
    <property type="entry name" value="Choline_transpo"/>
    <property type="match status" value="1"/>
</dbReference>
<feature type="region of interest" description="Disordered" evidence="7">
    <location>
        <begin position="1"/>
        <end position="199"/>
    </location>
</feature>
<gene>
    <name evidence="8" type="ORF">CSSPJE1EN2_LOCUS18751</name>
</gene>
<reference evidence="8" key="1">
    <citation type="submission" date="2024-03" db="EMBL/GenBank/DDBJ databases">
        <authorList>
            <consortium name="ELIXIR-Norway"/>
            <consortium name="Elixir Norway"/>
        </authorList>
    </citation>
    <scope>NUCLEOTIDE SEQUENCE</scope>
</reference>
<dbReference type="EMBL" id="OZ023706">
    <property type="protein sequence ID" value="CAK9876709.1"/>
    <property type="molecule type" value="Genomic_DNA"/>
</dbReference>
<evidence type="ECO:0000256" key="4">
    <source>
        <dbReference type="ARBA" id="ARBA00022989"/>
    </source>
</evidence>
<evidence type="ECO:0000313" key="8">
    <source>
        <dbReference type="EMBL" id="CAK9876709.1"/>
    </source>
</evidence>
<feature type="compositionally biased region" description="Acidic residues" evidence="7">
    <location>
        <begin position="17"/>
        <end position="26"/>
    </location>
</feature>
<feature type="transmembrane region" description="Helical" evidence="6">
    <location>
        <begin position="640"/>
        <end position="663"/>
    </location>
</feature>
<feature type="transmembrane region" description="Helical" evidence="6">
    <location>
        <begin position="670"/>
        <end position="690"/>
    </location>
</feature>
<keyword evidence="4 6" id="KW-1133">Transmembrane helix</keyword>
<feature type="compositionally biased region" description="Pro residues" evidence="7">
    <location>
        <begin position="154"/>
        <end position="173"/>
    </location>
</feature>
<evidence type="ECO:0000256" key="2">
    <source>
        <dbReference type="ARBA" id="ARBA00007168"/>
    </source>
</evidence>
<feature type="compositionally biased region" description="Pro residues" evidence="7">
    <location>
        <begin position="90"/>
        <end position="104"/>
    </location>
</feature>
<proteinExistence type="inferred from homology"/>
<keyword evidence="3 6" id="KW-0812">Transmembrane</keyword>
<feature type="transmembrane region" description="Helical" evidence="6">
    <location>
        <begin position="415"/>
        <end position="435"/>
    </location>
</feature>
<evidence type="ECO:0000256" key="1">
    <source>
        <dbReference type="ARBA" id="ARBA00004141"/>
    </source>
</evidence>
<organism evidence="8 9">
    <name type="scientific">Sphagnum jensenii</name>
    <dbReference type="NCBI Taxonomy" id="128206"/>
    <lineage>
        <taxon>Eukaryota</taxon>
        <taxon>Viridiplantae</taxon>
        <taxon>Streptophyta</taxon>
        <taxon>Embryophyta</taxon>
        <taxon>Bryophyta</taxon>
        <taxon>Sphagnophytina</taxon>
        <taxon>Sphagnopsida</taxon>
        <taxon>Sphagnales</taxon>
        <taxon>Sphagnaceae</taxon>
        <taxon>Sphagnum</taxon>
    </lineage>
</organism>
<comment type="subcellular location">
    <subcellularLocation>
        <location evidence="6">Cell membrane</location>
        <topology evidence="6">Multi-pass membrane protein</topology>
    </subcellularLocation>
    <subcellularLocation>
        <location evidence="1">Membrane</location>
        <topology evidence="1">Multi-pass membrane protein</topology>
    </subcellularLocation>
</comment>
<keyword evidence="5 6" id="KW-0472">Membrane</keyword>
<feature type="transmembrane region" description="Helical" evidence="6">
    <location>
        <begin position="485"/>
        <end position="503"/>
    </location>
</feature>
<evidence type="ECO:0000256" key="3">
    <source>
        <dbReference type="ARBA" id="ARBA00022692"/>
    </source>
</evidence>
<dbReference type="PANTHER" id="PTHR12385">
    <property type="entry name" value="CHOLINE TRANSPORTER-LIKE (SLC FAMILY 44)"/>
    <property type="match status" value="1"/>
</dbReference>
<sequence length="734" mass="80532">MADFHHDHHHHDHSHDDDSEESDPEDIDGRPPDSPTGYPPRSSNPRPHAARGIPPSGYPPLAQHGNSGQVLHHPEYYPPAEYMERGSGYNPPPAYGRAGPPPPTYETHPGYQPRGGANTYGADRGYPPPPGSSLYNPNHPGYMPQHLPTGAVLYPPPNHSYPEGPPEVYPPPGRTINAAAGFPPLPYSPTRGEQRPPPAEYPPMQQPPANENVAFPPLPYDANAGYPPPRPSVQVGPFPEGAIPYSAAASGGYPPPPQGQRFRSKFWTGFQSSGQIWRSAFGGCQDYWAAFLFVTHFWAVTGICIYLGMKGIRKTNHNNAIRAHDTVQHFLFNNSLNLSLAPSPAIKQPPAGTYSILDWAPQLATAAGSALVFASIWQTLMRFFPKTMIYICLVTGSVATGLLGIILLSTGNVKGLVGLIFLVAALFQALFVQLVRNRIPFAAIILSKVLLVTARYPGLYFVSYCAVFLAACWTAIWMFGATGAVSLPYGGYYVALLIISLAWSIEVLRNIVNVTVAGTVGTFYFQEHAMPRHPTLRALIRACTISFGSICVGSLFVAIVQTLHAIAQCIANEQRGHEFLFSCVNCFLGILDNLIQYFNKWAFVQVAVHGKNFVRAARDTWELFRTRSVDILINDDLTGVVLFTSCVVGGVFTALVGGCWTFATHRDLTVDISIISFFIGFLLMYLNMVVPESGVAAYYVCFAEDPKVLENNEPPLYQYMLERKMYLEQQSQSS</sequence>
<dbReference type="PANTHER" id="PTHR12385:SF93">
    <property type="entry name" value="CHOLINE TRANSPORTER-LIKE PROTEIN"/>
    <property type="match status" value="1"/>
</dbReference>
<evidence type="ECO:0000256" key="7">
    <source>
        <dbReference type="SAM" id="MobiDB-lite"/>
    </source>
</evidence>
<dbReference type="InterPro" id="IPR007603">
    <property type="entry name" value="Choline_transptr-like"/>
</dbReference>
<feature type="transmembrane region" description="Helical" evidence="6">
    <location>
        <begin position="538"/>
        <end position="567"/>
    </location>
</feature>
<protein>
    <recommendedName>
        <fullName evidence="6">Choline transporter-like protein</fullName>
    </recommendedName>
</protein>
<feature type="transmembrane region" description="Helical" evidence="6">
    <location>
        <begin position="287"/>
        <end position="309"/>
    </location>
</feature>
<accession>A0ABP1BMZ9</accession>
<evidence type="ECO:0000256" key="5">
    <source>
        <dbReference type="ARBA" id="ARBA00023136"/>
    </source>
</evidence>
<comment type="similarity">
    <text evidence="2 6">Belongs to the CTL (choline transporter-like) family.</text>
</comment>